<dbReference type="PIRSF" id="PIRSF016897">
    <property type="entry name" value="GlpP"/>
    <property type="match status" value="1"/>
</dbReference>
<dbReference type="STRING" id="1413210.U472_05065"/>
<dbReference type="EMBL" id="OBDZ01000019">
    <property type="protein sequence ID" value="SNY35012.1"/>
    <property type="molecule type" value="Genomic_DNA"/>
</dbReference>
<dbReference type="Proteomes" id="UP000219573">
    <property type="component" value="Unassembled WGS sequence"/>
</dbReference>
<dbReference type="AlphaFoldDB" id="A0A285HH00"/>
<dbReference type="GO" id="GO:0006071">
    <property type="term" value="P:glycerol metabolic process"/>
    <property type="evidence" value="ECO:0007669"/>
    <property type="project" value="InterPro"/>
</dbReference>
<gene>
    <name evidence="1" type="ORF">SAMN06265827_11923</name>
</gene>
<proteinExistence type="predicted"/>
<dbReference type="RefSeq" id="WP_172431929.1">
    <property type="nucleotide sequence ID" value="NZ_OBDZ01000019.1"/>
</dbReference>
<name>A0A285HH00_9FIRM</name>
<dbReference type="GO" id="GO:0006355">
    <property type="term" value="P:regulation of DNA-templated transcription"/>
    <property type="evidence" value="ECO:0007669"/>
    <property type="project" value="InterPro"/>
</dbReference>
<dbReference type="PANTHER" id="PTHR35787:SF1">
    <property type="entry name" value="GLYCEROL UPTAKE OPERON ANTITERMINATOR REGULATORY PROTEIN"/>
    <property type="match status" value="1"/>
</dbReference>
<organism evidence="1 2">
    <name type="scientific">Orenia metallireducens</name>
    <dbReference type="NCBI Taxonomy" id="1413210"/>
    <lineage>
        <taxon>Bacteria</taxon>
        <taxon>Bacillati</taxon>
        <taxon>Bacillota</taxon>
        <taxon>Clostridia</taxon>
        <taxon>Halanaerobiales</taxon>
        <taxon>Halobacteroidaceae</taxon>
        <taxon>Orenia</taxon>
    </lineage>
</organism>
<reference evidence="2" key="1">
    <citation type="submission" date="2017-09" db="EMBL/GenBank/DDBJ databases">
        <authorList>
            <person name="Varghese N."/>
            <person name="Submissions S."/>
        </authorList>
    </citation>
    <scope>NUCLEOTIDE SEQUENCE [LARGE SCALE GENOMIC DNA]</scope>
    <source>
        <strain evidence="2">MSL47</strain>
    </source>
</reference>
<dbReference type="PANTHER" id="PTHR35787">
    <property type="entry name" value="GLYCEROL UPTAKE OPERON ANTITERMINATOR REGULATORY PROTEIN"/>
    <property type="match status" value="1"/>
</dbReference>
<dbReference type="SUPFAM" id="SSF110391">
    <property type="entry name" value="GlpP-like"/>
    <property type="match status" value="1"/>
</dbReference>
<evidence type="ECO:0000313" key="2">
    <source>
        <dbReference type="Proteomes" id="UP000219573"/>
    </source>
</evidence>
<keyword evidence="2" id="KW-1185">Reference proteome</keyword>
<dbReference type="Gene3D" id="3.20.20.70">
    <property type="entry name" value="Aldolase class I"/>
    <property type="match status" value="1"/>
</dbReference>
<protein>
    <submittedName>
        <fullName evidence="1">Glycerol uptake operon antiterminator</fullName>
    </submittedName>
</protein>
<dbReference type="InterPro" id="IPR006699">
    <property type="entry name" value="GlpP"/>
</dbReference>
<accession>A0A285HH00</accession>
<evidence type="ECO:0000313" key="1">
    <source>
        <dbReference type="EMBL" id="SNY35012.1"/>
    </source>
</evidence>
<dbReference type="InterPro" id="IPR013785">
    <property type="entry name" value="Aldolase_TIM"/>
</dbReference>
<sequence length="190" mass="21102">MYIEQLLKKKPIIAAIKDIDDLSDIPKDKIDIIFVLRGKLSNLNNIVKKAEELDKLVFLHIDMVKGIASDSEAIKYLAQEIGIDGIVTTKSRLIKDAKKENLITVQRLFLLDSESLKTGINIVKSTKPDFVEVLPGAVIPELIGELKRELDIPIIAGGLIKESSQVKELLKGDILAISTSRKGLWNSDFN</sequence>
<dbReference type="Pfam" id="PF04309">
    <property type="entry name" value="G3P_antiterm"/>
    <property type="match status" value="1"/>
</dbReference>